<keyword evidence="1" id="KW-0602">Photosynthesis</keyword>
<dbReference type="PANTHER" id="PTHR47199:SF2">
    <property type="entry name" value="PHOTOSYSTEM II STABILITY_ASSEMBLY FACTOR HCF136, CHLOROPLASTIC"/>
    <property type="match status" value="1"/>
</dbReference>
<evidence type="ECO:0000313" key="5">
    <source>
        <dbReference type="EMBL" id="MFC3879660.1"/>
    </source>
</evidence>
<accession>A0ABV8ARP3</accession>
<evidence type="ECO:0000256" key="1">
    <source>
        <dbReference type="ARBA" id="ARBA00022531"/>
    </source>
</evidence>
<feature type="domain" description="Photosynthesis system II assembly factor Ycf48/Hcf136-like" evidence="4">
    <location>
        <begin position="22"/>
        <end position="114"/>
    </location>
</feature>
<name>A0ABV8ARP3_9BACT</name>
<feature type="chain" id="PRO_5046909930" evidence="3">
    <location>
        <begin position="21"/>
        <end position="340"/>
    </location>
</feature>
<comment type="caution">
    <text evidence="5">The sequence shown here is derived from an EMBL/GenBank/DDBJ whole genome shotgun (WGS) entry which is preliminary data.</text>
</comment>
<dbReference type="PANTHER" id="PTHR47199">
    <property type="entry name" value="PHOTOSYSTEM II STABILITY/ASSEMBLY FACTOR HCF136, CHLOROPLASTIC"/>
    <property type="match status" value="1"/>
</dbReference>
<evidence type="ECO:0000256" key="3">
    <source>
        <dbReference type="SAM" id="SignalP"/>
    </source>
</evidence>
<sequence length="340" mass="36602">MKISLCVIFLMVFGTSELVAQQINARWELKETPVKASLRGLSVCSDEVVWASGSRGTWLQTIDGGESWNHGIIAGLDSVDFRSIHAFNEKVAVAVSAGEPAVIYKTTDGGVTWELKSTQSPPAFLDGIHFVDKKRGYVFGDPVDGKWMFLVTEDGGDNWKRIDQAPNVTEGEAGFAASGSSMVALKNSIWIGSGGKESKIWQSLDRGNTWESYTSPLLQGKPSQGIFAICLVENQRIVAVGGDYLKPEEKGGTSGMFQLGQKSWQTSDASPNGYRSGVTYLKGKKWVIAVGPNGGDISLDQGDTWTSFSGESFHAVKSDSKGRSVWASGAGGRIGKLNFQ</sequence>
<reference evidence="6" key="1">
    <citation type="journal article" date="2019" name="Int. J. Syst. Evol. Microbiol.">
        <title>The Global Catalogue of Microorganisms (GCM) 10K type strain sequencing project: providing services to taxonomists for standard genome sequencing and annotation.</title>
        <authorList>
            <consortium name="The Broad Institute Genomics Platform"/>
            <consortium name="The Broad Institute Genome Sequencing Center for Infectious Disease"/>
            <person name="Wu L."/>
            <person name="Ma J."/>
        </authorList>
    </citation>
    <scope>NUCLEOTIDE SEQUENCE [LARGE SCALE GENOMIC DNA]</scope>
    <source>
        <strain evidence="6">CCUG 60523</strain>
    </source>
</reference>
<evidence type="ECO:0000256" key="2">
    <source>
        <dbReference type="ARBA" id="ARBA00023276"/>
    </source>
</evidence>
<feature type="signal peptide" evidence="3">
    <location>
        <begin position="1"/>
        <end position="20"/>
    </location>
</feature>
<keyword evidence="3" id="KW-0732">Signal</keyword>
<dbReference type="InterPro" id="IPR028203">
    <property type="entry name" value="PSII_CF48-like_dom"/>
</dbReference>
<dbReference type="Gene3D" id="2.130.10.10">
    <property type="entry name" value="YVTN repeat-like/Quinoprotein amine dehydrogenase"/>
    <property type="match status" value="1"/>
</dbReference>
<dbReference type="SUPFAM" id="SSF110296">
    <property type="entry name" value="Oligoxyloglucan reducing end-specific cellobiohydrolase"/>
    <property type="match status" value="1"/>
</dbReference>
<organism evidence="5 6">
    <name type="scientific">Algoriphagus namhaensis</name>
    <dbReference type="NCBI Taxonomy" id="915353"/>
    <lineage>
        <taxon>Bacteria</taxon>
        <taxon>Pseudomonadati</taxon>
        <taxon>Bacteroidota</taxon>
        <taxon>Cytophagia</taxon>
        <taxon>Cytophagales</taxon>
        <taxon>Cyclobacteriaceae</taxon>
        <taxon>Algoriphagus</taxon>
    </lineage>
</organism>
<protein>
    <submittedName>
        <fullName evidence="5">WD40/YVTN/BNR-like repeat-containing protein</fullName>
    </submittedName>
</protein>
<dbReference type="RefSeq" id="WP_377904288.1">
    <property type="nucleotide sequence ID" value="NZ_JBHRZS010000006.1"/>
</dbReference>
<evidence type="ECO:0000259" key="4">
    <source>
        <dbReference type="Pfam" id="PF14870"/>
    </source>
</evidence>
<proteinExistence type="predicted"/>
<dbReference type="EMBL" id="JBHRZS010000006">
    <property type="protein sequence ID" value="MFC3879660.1"/>
    <property type="molecule type" value="Genomic_DNA"/>
</dbReference>
<dbReference type="Proteomes" id="UP001595805">
    <property type="component" value="Unassembled WGS sequence"/>
</dbReference>
<gene>
    <name evidence="5" type="ORF">ACFOSV_05715</name>
</gene>
<dbReference type="InterPro" id="IPR015943">
    <property type="entry name" value="WD40/YVTN_repeat-like_dom_sf"/>
</dbReference>
<evidence type="ECO:0000313" key="6">
    <source>
        <dbReference type="Proteomes" id="UP001595805"/>
    </source>
</evidence>
<keyword evidence="6" id="KW-1185">Reference proteome</keyword>
<dbReference type="Pfam" id="PF14870">
    <property type="entry name" value="PSII_BNR"/>
    <property type="match status" value="1"/>
</dbReference>
<keyword evidence="2" id="KW-0604">Photosystem II</keyword>